<evidence type="ECO:0000256" key="9">
    <source>
        <dbReference type="ARBA" id="ARBA00023251"/>
    </source>
</evidence>
<keyword evidence="7 10" id="KW-1133">Transmembrane helix</keyword>
<feature type="transmembrane region" description="Helical" evidence="10">
    <location>
        <begin position="118"/>
        <end position="145"/>
    </location>
</feature>
<name>A0ABT8KAD1_9MICO</name>
<dbReference type="PANTHER" id="PTHR30413">
    <property type="entry name" value="INNER MEMBRANE TRANSPORT PERMEASE"/>
    <property type="match status" value="1"/>
</dbReference>
<evidence type="ECO:0000256" key="4">
    <source>
        <dbReference type="ARBA" id="ARBA00022475"/>
    </source>
</evidence>
<keyword evidence="13" id="KW-1185">Reference proteome</keyword>
<comment type="caution">
    <text evidence="12">The sequence shown here is derived from an EMBL/GenBank/DDBJ whole genome shotgun (WGS) entry which is preliminary data.</text>
</comment>
<dbReference type="PROSITE" id="PS51012">
    <property type="entry name" value="ABC_TM2"/>
    <property type="match status" value="1"/>
</dbReference>
<evidence type="ECO:0000256" key="2">
    <source>
        <dbReference type="ARBA" id="ARBA00007783"/>
    </source>
</evidence>
<evidence type="ECO:0000313" key="13">
    <source>
        <dbReference type="Proteomes" id="UP001174208"/>
    </source>
</evidence>
<dbReference type="PANTHER" id="PTHR30413:SF8">
    <property type="entry name" value="TRANSPORT PERMEASE PROTEIN"/>
    <property type="match status" value="1"/>
</dbReference>
<evidence type="ECO:0000256" key="5">
    <source>
        <dbReference type="ARBA" id="ARBA00022519"/>
    </source>
</evidence>
<evidence type="ECO:0000256" key="8">
    <source>
        <dbReference type="ARBA" id="ARBA00023136"/>
    </source>
</evidence>
<keyword evidence="9" id="KW-0046">Antibiotic resistance</keyword>
<dbReference type="PRINTS" id="PR00164">
    <property type="entry name" value="ABC2TRNSPORT"/>
</dbReference>
<feature type="transmembrane region" description="Helical" evidence="10">
    <location>
        <begin position="77"/>
        <end position="97"/>
    </location>
</feature>
<proteinExistence type="inferred from homology"/>
<evidence type="ECO:0000259" key="11">
    <source>
        <dbReference type="PROSITE" id="PS51012"/>
    </source>
</evidence>
<feature type="transmembrane region" description="Helical" evidence="10">
    <location>
        <begin position="43"/>
        <end position="65"/>
    </location>
</feature>
<feature type="transmembrane region" description="Helical" evidence="10">
    <location>
        <begin position="252"/>
        <end position="270"/>
    </location>
</feature>
<keyword evidence="4 10" id="KW-1003">Cell membrane</keyword>
<sequence>MVTVGGDDKTGGSWAALRDIFGHRELLSLLVRRDLKSRYKDSVLGFVWTLVRPLTQLLIYAIVIGQVLGAARGIPDFAIYVFTGLTAYGLFSDIISGTTASIVNNAGLIKKIYLPREIFPLASVGSAGFNFLIQFAILLVATIVIGKPPLHDETWYLIPSVLLLLVYGTAFGLLLAAINVYLRDVQYLVEVVLLLLLWASPIVYSWKMVRDALGHGIWLDIYTDNPVTLAVLGFQKAMWVGGQGTAVYPDQLLLRMGIAFVIGILLLLGFQRVFARLQGNFAQVV</sequence>
<feature type="transmembrane region" description="Helical" evidence="10">
    <location>
        <begin position="187"/>
        <end position="206"/>
    </location>
</feature>
<keyword evidence="8 10" id="KW-0472">Membrane</keyword>
<dbReference type="InterPro" id="IPR047817">
    <property type="entry name" value="ABC2_TM_bact-type"/>
</dbReference>
<evidence type="ECO:0000256" key="7">
    <source>
        <dbReference type="ARBA" id="ARBA00022989"/>
    </source>
</evidence>
<keyword evidence="3 10" id="KW-0813">Transport</keyword>
<evidence type="ECO:0000256" key="10">
    <source>
        <dbReference type="RuleBase" id="RU361157"/>
    </source>
</evidence>
<dbReference type="EMBL" id="JAROCF010000001">
    <property type="protein sequence ID" value="MDN4614420.1"/>
    <property type="molecule type" value="Genomic_DNA"/>
</dbReference>
<protein>
    <recommendedName>
        <fullName evidence="10">Transport permease protein</fullName>
    </recommendedName>
</protein>
<keyword evidence="6 10" id="KW-0812">Transmembrane</keyword>
<comment type="similarity">
    <text evidence="2 10">Belongs to the ABC-2 integral membrane protein family.</text>
</comment>
<organism evidence="12 13">
    <name type="scientific">Leifsonia williamsii</name>
    <dbReference type="NCBI Taxonomy" id="3035919"/>
    <lineage>
        <taxon>Bacteria</taxon>
        <taxon>Bacillati</taxon>
        <taxon>Actinomycetota</taxon>
        <taxon>Actinomycetes</taxon>
        <taxon>Micrococcales</taxon>
        <taxon>Microbacteriaceae</taxon>
        <taxon>Leifsonia</taxon>
    </lineage>
</organism>
<evidence type="ECO:0000256" key="6">
    <source>
        <dbReference type="ARBA" id="ARBA00022692"/>
    </source>
</evidence>
<keyword evidence="5" id="KW-0997">Cell inner membrane</keyword>
<feature type="transmembrane region" description="Helical" evidence="10">
    <location>
        <begin position="157"/>
        <end position="180"/>
    </location>
</feature>
<feature type="domain" description="ABC transmembrane type-2" evidence="11">
    <location>
        <begin position="44"/>
        <end position="273"/>
    </location>
</feature>
<accession>A0ABT8KAD1</accession>
<evidence type="ECO:0000313" key="12">
    <source>
        <dbReference type="EMBL" id="MDN4614420.1"/>
    </source>
</evidence>
<evidence type="ECO:0000256" key="3">
    <source>
        <dbReference type="ARBA" id="ARBA00022448"/>
    </source>
</evidence>
<dbReference type="InterPro" id="IPR013525">
    <property type="entry name" value="ABC2_TM"/>
</dbReference>
<dbReference type="Pfam" id="PF01061">
    <property type="entry name" value="ABC2_membrane"/>
    <property type="match status" value="1"/>
</dbReference>
<gene>
    <name evidence="12" type="ORF">P5G50_08150</name>
</gene>
<dbReference type="Proteomes" id="UP001174208">
    <property type="component" value="Unassembled WGS sequence"/>
</dbReference>
<reference evidence="12" key="1">
    <citation type="submission" date="2023-06" db="EMBL/GenBank/DDBJ databases">
        <title>MT1 and MT2 Draft Genomes of Novel Species.</title>
        <authorList>
            <person name="Venkateswaran K."/>
        </authorList>
    </citation>
    <scope>NUCLEOTIDE SEQUENCE</scope>
    <source>
        <strain evidence="12">F6_8S_P_1B</strain>
    </source>
</reference>
<comment type="subcellular location">
    <subcellularLocation>
        <location evidence="1">Cell inner membrane</location>
        <topology evidence="1">Multi-pass membrane protein</topology>
    </subcellularLocation>
    <subcellularLocation>
        <location evidence="10">Cell membrane</location>
        <topology evidence="10">Multi-pass membrane protein</topology>
    </subcellularLocation>
</comment>
<dbReference type="InterPro" id="IPR000412">
    <property type="entry name" value="ABC_2_transport"/>
</dbReference>
<evidence type="ECO:0000256" key="1">
    <source>
        <dbReference type="ARBA" id="ARBA00004429"/>
    </source>
</evidence>